<accession>A0A8H3F478</accession>
<dbReference type="EMBL" id="CAJPDS010000021">
    <property type="protein sequence ID" value="CAF9918177.1"/>
    <property type="molecule type" value="Genomic_DNA"/>
</dbReference>
<name>A0A8H3F478_9LECA</name>
<dbReference type="OrthoDB" id="4777722at2759"/>
<gene>
    <name evidence="1" type="ORF">HETSPECPRED_003690</name>
</gene>
<comment type="caution">
    <text evidence="1">The sequence shown here is derived from an EMBL/GenBank/DDBJ whole genome shotgun (WGS) entry which is preliminary data.</text>
</comment>
<organism evidence="1 2">
    <name type="scientific">Heterodermia speciosa</name>
    <dbReference type="NCBI Taxonomy" id="116794"/>
    <lineage>
        <taxon>Eukaryota</taxon>
        <taxon>Fungi</taxon>
        <taxon>Dikarya</taxon>
        <taxon>Ascomycota</taxon>
        <taxon>Pezizomycotina</taxon>
        <taxon>Lecanoromycetes</taxon>
        <taxon>OSLEUM clade</taxon>
        <taxon>Lecanoromycetidae</taxon>
        <taxon>Caliciales</taxon>
        <taxon>Physciaceae</taxon>
        <taxon>Heterodermia</taxon>
    </lineage>
</organism>
<sequence>MADDADESTREPAILSPGFVGAEESVSKISLVDDDNFYDGIEIEWDLAIIHERNSQLRQRTKVKELFATVQNFRSMWLAESRKFLAALPHTMRDEVIPLFEANTDGVSEDYQLQPSYSWLPVGVKAKNPDIDFVQLSGAEPGKHQNCLFVPLGRLFVNAENGNRFNEHVRENRSRLTRWTGYEVFIADDLGLWIAFDKQSLISPEPLWYPVDCSLTTNCERGLACIIPSISELEHTKFETVETLMKNTGRSGAVVINEVEINEVKKIEAEKVDAVEPPFPFAVKMVT</sequence>
<proteinExistence type="predicted"/>
<protein>
    <submittedName>
        <fullName evidence="1">Uncharacterized protein</fullName>
    </submittedName>
</protein>
<reference evidence="1" key="1">
    <citation type="submission" date="2021-03" db="EMBL/GenBank/DDBJ databases">
        <authorList>
            <person name="Tagirdzhanova G."/>
        </authorList>
    </citation>
    <scope>NUCLEOTIDE SEQUENCE</scope>
</reference>
<evidence type="ECO:0000313" key="1">
    <source>
        <dbReference type="EMBL" id="CAF9918177.1"/>
    </source>
</evidence>
<evidence type="ECO:0000313" key="2">
    <source>
        <dbReference type="Proteomes" id="UP000664521"/>
    </source>
</evidence>
<dbReference type="Proteomes" id="UP000664521">
    <property type="component" value="Unassembled WGS sequence"/>
</dbReference>
<dbReference type="AlphaFoldDB" id="A0A8H3F478"/>
<keyword evidence="2" id="KW-1185">Reference proteome</keyword>